<keyword evidence="2" id="KW-1185">Reference proteome</keyword>
<dbReference type="SUPFAM" id="SSF54862">
    <property type="entry name" value="4Fe-4S ferredoxins"/>
    <property type="match status" value="1"/>
</dbReference>
<accession>A0A7Y9J497</accession>
<organism evidence="1 2">
    <name type="scientific">Actinomycetospora corticicola</name>
    <dbReference type="NCBI Taxonomy" id="663602"/>
    <lineage>
        <taxon>Bacteria</taxon>
        <taxon>Bacillati</taxon>
        <taxon>Actinomycetota</taxon>
        <taxon>Actinomycetes</taxon>
        <taxon>Pseudonocardiales</taxon>
        <taxon>Pseudonocardiaceae</taxon>
        <taxon>Actinomycetospora</taxon>
    </lineage>
</organism>
<dbReference type="Pfam" id="PF13459">
    <property type="entry name" value="Fer4_15"/>
    <property type="match status" value="1"/>
</dbReference>
<protein>
    <submittedName>
        <fullName evidence="1">Ferredoxin</fullName>
    </submittedName>
</protein>
<dbReference type="Proteomes" id="UP000535890">
    <property type="component" value="Unassembled WGS sequence"/>
</dbReference>
<sequence length="74" mass="7715">MSCRVVVDADVCISSGRCVAERPDVLRFDDDELAELVPGAPDLPDDVGRTLARGCPSGAIGLVDVETGAEIDVD</sequence>
<name>A0A7Y9J497_9PSEU</name>
<dbReference type="Gene3D" id="3.30.70.20">
    <property type="match status" value="1"/>
</dbReference>
<gene>
    <name evidence="1" type="ORF">BJ983_000566</name>
</gene>
<reference evidence="1 2" key="1">
    <citation type="submission" date="2020-07" db="EMBL/GenBank/DDBJ databases">
        <title>Sequencing the genomes of 1000 actinobacteria strains.</title>
        <authorList>
            <person name="Klenk H.-P."/>
        </authorList>
    </citation>
    <scope>NUCLEOTIDE SEQUENCE [LARGE SCALE GENOMIC DNA]</scope>
    <source>
        <strain evidence="1 2">DSM 45772</strain>
    </source>
</reference>
<dbReference type="EMBL" id="JACCBN010000001">
    <property type="protein sequence ID" value="NYD34464.1"/>
    <property type="molecule type" value="Genomic_DNA"/>
</dbReference>
<comment type="caution">
    <text evidence="1">The sequence shown here is derived from an EMBL/GenBank/DDBJ whole genome shotgun (WGS) entry which is preliminary data.</text>
</comment>
<proteinExistence type="predicted"/>
<evidence type="ECO:0000313" key="1">
    <source>
        <dbReference type="EMBL" id="NYD34464.1"/>
    </source>
</evidence>
<dbReference type="AlphaFoldDB" id="A0A7Y9J497"/>
<evidence type="ECO:0000313" key="2">
    <source>
        <dbReference type="Proteomes" id="UP000535890"/>
    </source>
</evidence>
<dbReference type="RefSeq" id="WP_179792411.1">
    <property type="nucleotide sequence ID" value="NZ_BAABHP010000010.1"/>
</dbReference>